<keyword evidence="2" id="KW-0805">Transcription regulation</keyword>
<dbReference type="PANTHER" id="PTHR30537">
    <property type="entry name" value="HTH-TYPE TRANSCRIPTIONAL REGULATOR"/>
    <property type="match status" value="1"/>
</dbReference>
<gene>
    <name evidence="6" type="ORF">GCM10007207_05480</name>
</gene>
<comment type="caution">
    <text evidence="6">The sequence shown here is derived from an EMBL/GenBank/DDBJ whole genome shotgun (WGS) entry which is preliminary data.</text>
</comment>
<dbReference type="InterPro" id="IPR036390">
    <property type="entry name" value="WH_DNA-bd_sf"/>
</dbReference>
<dbReference type="Pfam" id="PF00126">
    <property type="entry name" value="HTH_1"/>
    <property type="match status" value="1"/>
</dbReference>
<dbReference type="InterPro" id="IPR000847">
    <property type="entry name" value="LysR_HTH_N"/>
</dbReference>
<feature type="domain" description="HTH lysR-type" evidence="5">
    <location>
        <begin position="1"/>
        <end position="61"/>
    </location>
</feature>
<dbReference type="RefSeq" id="WP_188425218.1">
    <property type="nucleotide sequence ID" value="NZ_BMCH01000001.1"/>
</dbReference>
<keyword evidence="7" id="KW-1185">Reference proteome</keyword>
<keyword evidence="3" id="KW-0238">DNA-binding</keyword>
<dbReference type="SUPFAM" id="SSF46785">
    <property type="entry name" value="Winged helix' DNA-binding domain"/>
    <property type="match status" value="1"/>
</dbReference>
<evidence type="ECO:0000313" key="7">
    <source>
        <dbReference type="Proteomes" id="UP000637769"/>
    </source>
</evidence>
<reference evidence="7" key="1">
    <citation type="journal article" date="2019" name="Int. J. Syst. Evol. Microbiol.">
        <title>The Global Catalogue of Microorganisms (GCM) 10K type strain sequencing project: providing services to taxonomists for standard genome sequencing and annotation.</title>
        <authorList>
            <consortium name="The Broad Institute Genomics Platform"/>
            <consortium name="The Broad Institute Genome Sequencing Center for Infectious Disease"/>
            <person name="Wu L."/>
            <person name="Ma J."/>
        </authorList>
    </citation>
    <scope>NUCLEOTIDE SEQUENCE [LARGE SCALE GENOMIC DNA]</scope>
    <source>
        <strain evidence="7">CCM 7132</strain>
    </source>
</reference>
<dbReference type="SUPFAM" id="SSF53850">
    <property type="entry name" value="Periplasmic binding protein-like II"/>
    <property type="match status" value="1"/>
</dbReference>
<dbReference type="Pfam" id="PF03466">
    <property type="entry name" value="LysR_substrate"/>
    <property type="match status" value="1"/>
</dbReference>
<evidence type="ECO:0000256" key="3">
    <source>
        <dbReference type="ARBA" id="ARBA00023125"/>
    </source>
</evidence>
<dbReference type="EMBL" id="BMCH01000001">
    <property type="protein sequence ID" value="GGC23077.1"/>
    <property type="molecule type" value="Genomic_DNA"/>
</dbReference>
<protein>
    <submittedName>
        <fullName evidence="6">Transcriptional regulator</fullName>
    </submittedName>
</protein>
<dbReference type="InterPro" id="IPR058163">
    <property type="entry name" value="LysR-type_TF_proteobact-type"/>
</dbReference>
<dbReference type="PROSITE" id="PS50931">
    <property type="entry name" value="HTH_LYSR"/>
    <property type="match status" value="1"/>
</dbReference>
<evidence type="ECO:0000259" key="5">
    <source>
        <dbReference type="PROSITE" id="PS50931"/>
    </source>
</evidence>
<sequence length="303" mass="33195">MEPISKDSLEVFVAIARAGSFARAALQRGVTGSALSHAMTQLERRLGVRLFHRTTRQVRLTGAGEMLLAEIAPRFAEIDATLAQLDEFRLAPAGRVRVTVLRDAATLLLAPRLADFASRYPGIELDITVDDRFVDVISEGFDAGIRYGGTVPDGMIAARLSDKLRWVIVGAPSYLDRMGRPETPEALMQHHCIRIRTGTGRLYPWELGDGEACVEIDVPGQIVLGDTELSLAYALSGGGLFYCLHDRARAFIERGDLEVVLSEWASTGEGFCAYYLSRRHVPSALKVFLDFFKTGPASSLAPR</sequence>
<dbReference type="Gene3D" id="3.40.190.290">
    <property type="match status" value="1"/>
</dbReference>
<keyword evidence="4" id="KW-0804">Transcription</keyword>
<organism evidence="6 7">
    <name type="scientific">Asaia siamensis</name>
    <dbReference type="NCBI Taxonomy" id="110479"/>
    <lineage>
        <taxon>Bacteria</taxon>
        <taxon>Pseudomonadati</taxon>
        <taxon>Pseudomonadota</taxon>
        <taxon>Alphaproteobacteria</taxon>
        <taxon>Acetobacterales</taxon>
        <taxon>Acetobacteraceae</taxon>
        <taxon>Asaia</taxon>
    </lineage>
</organism>
<dbReference type="Gene3D" id="1.10.10.10">
    <property type="entry name" value="Winged helix-like DNA-binding domain superfamily/Winged helix DNA-binding domain"/>
    <property type="match status" value="1"/>
</dbReference>
<dbReference type="InterPro" id="IPR005119">
    <property type="entry name" value="LysR_subst-bd"/>
</dbReference>
<evidence type="ECO:0000313" key="6">
    <source>
        <dbReference type="EMBL" id="GGC23077.1"/>
    </source>
</evidence>
<name>A0ABQ1LDU0_9PROT</name>
<dbReference type="PANTHER" id="PTHR30537:SF1">
    <property type="entry name" value="HTH-TYPE TRANSCRIPTIONAL REGULATOR PGRR"/>
    <property type="match status" value="1"/>
</dbReference>
<dbReference type="Proteomes" id="UP000637769">
    <property type="component" value="Unassembled WGS sequence"/>
</dbReference>
<dbReference type="InterPro" id="IPR036388">
    <property type="entry name" value="WH-like_DNA-bd_sf"/>
</dbReference>
<accession>A0ABQ1LDU0</accession>
<evidence type="ECO:0000256" key="1">
    <source>
        <dbReference type="ARBA" id="ARBA00009437"/>
    </source>
</evidence>
<comment type="similarity">
    <text evidence="1">Belongs to the LysR transcriptional regulatory family.</text>
</comment>
<evidence type="ECO:0000256" key="2">
    <source>
        <dbReference type="ARBA" id="ARBA00023015"/>
    </source>
</evidence>
<evidence type="ECO:0000256" key="4">
    <source>
        <dbReference type="ARBA" id="ARBA00023163"/>
    </source>
</evidence>
<proteinExistence type="inferred from homology"/>